<evidence type="ECO:0000256" key="3">
    <source>
        <dbReference type="ARBA" id="ARBA00022475"/>
    </source>
</evidence>
<reference evidence="10" key="1">
    <citation type="journal article" date="2019" name="Int. J. Syst. Evol. Microbiol.">
        <title>The Global Catalogue of Microorganisms (GCM) 10K type strain sequencing project: providing services to taxonomists for standard genome sequencing and annotation.</title>
        <authorList>
            <consortium name="The Broad Institute Genomics Platform"/>
            <consortium name="The Broad Institute Genome Sequencing Center for Infectious Disease"/>
            <person name="Wu L."/>
            <person name="Ma J."/>
        </authorList>
    </citation>
    <scope>NUCLEOTIDE SEQUENCE [LARGE SCALE GENOMIC DNA]</scope>
    <source>
        <strain evidence="10">JCM 16021</strain>
    </source>
</reference>
<evidence type="ECO:0000256" key="7">
    <source>
        <dbReference type="RuleBase" id="RU367016"/>
    </source>
</evidence>
<evidence type="ECO:0000256" key="2">
    <source>
        <dbReference type="ARBA" id="ARBA00010792"/>
    </source>
</evidence>
<dbReference type="PANTHER" id="PTHR30353:SF0">
    <property type="entry name" value="TRANSMEMBRANE PROTEIN"/>
    <property type="match status" value="1"/>
</dbReference>
<comment type="caution">
    <text evidence="9">The sequence shown here is derived from an EMBL/GenBank/DDBJ whole genome shotgun (WGS) entry which is preliminary data.</text>
</comment>
<dbReference type="EMBL" id="BAAAQQ010000012">
    <property type="protein sequence ID" value="GAA2126504.1"/>
    <property type="molecule type" value="Genomic_DNA"/>
</dbReference>
<dbReference type="InterPro" id="IPR032818">
    <property type="entry name" value="DedA-like"/>
</dbReference>
<accession>A0ABN2YIE8</accession>
<feature type="transmembrane region" description="Helical" evidence="7">
    <location>
        <begin position="165"/>
        <end position="188"/>
    </location>
</feature>
<dbReference type="Proteomes" id="UP001500575">
    <property type="component" value="Unassembled WGS sequence"/>
</dbReference>
<feature type="transmembrane region" description="Helical" evidence="7">
    <location>
        <begin position="200"/>
        <end position="218"/>
    </location>
</feature>
<keyword evidence="4 7" id="KW-0812">Transmembrane</keyword>
<keyword evidence="5 7" id="KW-1133">Transmembrane helix</keyword>
<evidence type="ECO:0000313" key="10">
    <source>
        <dbReference type="Proteomes" id="UP001500575"/>
    </source>
</evidence>
<sequence>MTGPLQLVPVQPLLLGMDWMDPNWLLDRFDSQFFWISLLIIFIECGLFFPFLPGDTLLFALGLFISAEKVNLFPGGPHAEIAIAAVLLTGSAFLGNVVGYEIGRKIGPPMYERDGRILKRKYFDQTRVFFDKHGNKALVIGRFVPFVRTFITVVAGVTRMPRRRFFFWSFVGAVLWVFSILLLGYFLGSAFPSLGENIDKAIIVILAFSVIPIAYEWWRHRRTSSQAAEDNDLDGRPDRDVMGIDAD</sequence>
<dbReference type="PANTHER" id="PTHR30353">
    <property type="entry name" value="INNER MEMBRANE PROTEIN DEDA-RELATED"/>
    <property type="match status" value="1"/>
</dbReference>
<comment type="similarity">
    <text evidence="2 7">Belongs to the DedA family.</text>
</comment>
<proteinExistence type="inferred from homology"/>
<name>A0ABN2YIE8_9ACTN</name>
<feature type="domain" description="VTT" evidence="8">
    <location>
        <begin position="52"/>
        <end position="185"/>
    </location>
</feature>
<gene>
    <name evidence="9" type="ORF">GCM10009843_25000</name>
</gene>
<keyword evidence="3 7" id="KW-1003">Cell membrane</keyword>
<organism evidence="9 10">
    <name type="scientific">Nocardioides bigeumensis</name>
    <dbReference type="NCBI Taxonomy" id="433657"/>
    <lineage>
        <taxon>Bacteria</taxon>
        <taxon>Bacillati</taxon>
        <taxon>Actinomycetota</taxon>
        <taxon>Actinomycetes</taxon>
        <taxon>Propionibacteriales</taxon>
        <taxon>Nocardioidaceae</taxon>
        <taxon>Nocardioides</taxon>
    </lineage>
</organism>
<keyword evidence="6 7" id="KW-0472">Membrane</keyword>
<evidence type="ECO:0000256" key="5">
    <source>
        <dbReference type="ARBA" id="ARBA00022989"/>
    </source>
</evidence>
<evidence type="ECO:0000256" key="6">
    <source>
        <dbReference type="ARBA" id="ARBA00023136"/>
    </source>
</evidence>
<comment type="subcellular location">
    <subcellularLocation>
        <location evidence="1 7">Cell membrane</location>
        <topology evidence="1 7">Multi-pass membrane protein</topology>
    </subcellularLocation>
</comment>
<evidence type="ECO:0000313" key="9">
    <source>
        <dbReference type="EMBL" id="GAA2126504.1"/>
    </source>
</evidence>
<dbReference type="RefSeq" id="WP_344304083.1">
    <property type="nucleotide sequence ID" value="NZ_BAAAQQ010000012.1"/>
</dbReference>
<dbReference type="Pfam" id="PF09335">
    <property type="entry name" value="VTT_dom"/>
    <property type="match status" value="1"/>
</dbReference>
<evidence type="ECO:0000256" key="4">
    <source>
        <dbReference type="ARBA" id="ARBA00022692"/>
    </source>
</evidence>
<feature type="transmembrane region" description="Helical" evidence="7">
    <location>
        <begin position="33"/>
        <end position="52"/>
    </location>
</feature>
<dbReference type="InterPro" id="IPR032816">
    <property type="entry name" value="VTT_dom"/>
</dbReference>
<feature type="transmembrane region" description="Helical" evidence="7">
    <location>
        <begin position="81"/>
        <end position="103"/>
    </location>
</feature>
<evidence type="ECO:0000259" key="8">
    <source>
        <dbReference type="Pfam" id="PF09335"/>
    </source>
</evidence>
<keyword evidence="10" id="KW-1185">Reference proteome</keyword>
<evidence type="ECO:0000256" key="1">
    <source>
        <dbReference type="ARBA" id="ARBA00004651"/>
    </source>
</evidence>
<protein>
    <submittedName>
        <fullName evidence="9">VTT domain-containing protein</fullName>
    </submittedName>
</protein>